<dbReference type="EMBL" id="CM001887">
    <property type="protein sequence ID" value="EOY33565.1"/>
    <property type="molecule type" value="Genomic_DNA"/>
</dbReference>
<protein>
    <submittedName>
        <fullName evidence="1">Uncharacterized protein</fullName>
    </submittedName>
</protein>
<dbReference type="HOGENOM" id="CLU_3036276_0_0_1"/>
<reference evidence="1 2" key="1">
    <citation type="journal article" date="2013" name="Genome Biol.">
        <title>The genome sequence of the most widely cultivated cacao type and its use to identify candidate genes regulating pod color.</title>
        <authorList>
            <person name="Motamayor J.C."/>
            <person name="Mockaitis K."/>
            <person name="Schmutz J."/>
            <person name="Haiminen N."/>
            <person name="Iii D.L."/>
            <person name="Cornejo O."/>
            <person name="Findley S.D."/>
            <person name="Zheng P."/>
            <person name="Utro F."/>
            <person name="Royaert S."/>
            <person name="Saski C."/>
            <person name="Jenkins J."/>
            <person name="Podicheti R."/>
            <person name="Zhao M."/>
            <person name="Scheffler B.E."/>
            <person name="Stack J.C."/>
            <person name="Feltus F.A."/>
            <person name="Mustiga G.M."/>
            <person name="Amores F."/>
            <person name="Phillips W."/>
            <person name="Marelli J.P."/>
            <person name="May G.D."/>
            <person name="Shapiro H."/>
            <person name="Ma J."/>
            <person name="Bustamante C.D."/>
            <person name="Schnell R.J."/>
            <person name="Main D."/>
            <person name="Gilbert D."/>
            <person name="Parida L."/>
            <person name="Kuhn D.N."/>
        </authorList>
    </citation>
    <scope>NUCLEOTIDE SEQUENCE [LARGE SCALE GENOMIC DNA]</scope>
    <source>
        <strain evidence="2">cv. Matina 1-6</strain>
    </source>
</reference>
<gene>
    <name evidence="1" type="ORF">TCM_041511</name>
</gene>
<accession>A0A061GUN2</accession>
<organism evidence="1 2">
    <name type="scientific">Theobroma cacao</name>
    <name type="common">Cacao</name>
    <name type="synonym">Cocoa</name>
    <dbReference type="NCBI Taxonomy" id="3641"/>
    <lineage>
        <taxon>Eukaryota</taxon>
        <taxon>Viridiplantae</taxon>
        <taxon>Streptophyta</taxon>
        <taxon>Embryophyta</taxon>
        <taxon>Tracheophyta</taxon>
        <taxon>Spermatophyta</taxon>
        <taxon>Magnoliopsida</taxon>
        <taxon>eudicotyledons</taxon>
        <taxon>Gunneridae</taxon>
        <taxon>Pentapetalae</taxon>
        <taxon>rosids</taxon>
        <taxon>malvids</taxon>
        <taxon>Malvales</taxon>
        <taxon>Malvaceae</taxon>
        <taxon>Byttnerioideae</taxon>
        <taxon>Theobroma</taxon>
    </lineage>
</organism>
<sequence length="55" mass="6534">MMAGVKRKQVKKLRSGGQKREKFFLVMYPHLMRVCIKYKGIEASENGMVQFWIQQ</sequence>
<dbReference type="Gramene" id="EOY33565">
    <property type="protein sequence ID" value="EOY33565"/>
    <property type="gene ID" value="TCM_041511"/>
</dbReference>
<name>A0A061GUN2_THECC</name>
<proteinExistence type="predicted"/>
<keyword evidence="2" id="KW-1185">Reference proteome</keyword>
<evidence type="ECO:0000313" key="1">
    <source>
        <dbReference type="EMBL" id="EOY33565.1"/>
    </source>
</evidence>
<evidence type="ECO:0000313" key="2">
    <source>
        <dbReference type="Proteomes" id="UP000026915"/>
    </source>
</evidence>
<dbReference type="InParanoid" id="A0A061GUN2"/>
<dbReference type="AlphaFoldDB" id="A0A061GUN2"/>
<dbReference type="OMA" id="MRACIEY"/>
<dbReference type="Proteomes" id="UP000026915">
    <property type="component" value="Chromosome 9"/>
</dbReference>